<reference evidence="2 3" key="1">
    <citation type="submission" date="2022-04" db="EMBL/GenBank/DDBJ databases">
        <title>Gracilibacillus sp. isolated from saltern.</title>
        <authorList>
            <person name="Won M."/>
            <person name="Lee C.-M."/>
            <person name="Woen H.-Y."/>
            <person name="Kwon S.-W."/>
        </authorList>
    </citation>
    <scope>NUCLEOTIDE SEQUENCE [LARGE SCALE GENOMIC DNA]</scope>
    <source>
        <strain evidence="2 3">SSWR10-1</strain>
    </source>
</reference>
<dbReference type="EMBL" id="CP095072">
    <property type="protein sequence ID" value="UOQ48543.1"/>
    <property type="molecule type" value="Genomic_DNA"/>
</dbReference>
<sequence>MQIRFIIVVLAVSLFGLASCDNSGSKIGKLDKLQQASDETQLLNNGTYTEQVELKLDGKHFTSISTEGAFLVQGDQVDWQIKRVQQQAGEEAFVSETVQIDNHQYQRMIQRNEQQAHSEWQQLKEETSDYPNDLEVLLEIDLEKEDIESIAVESRDNNTVYTISYSEHYFSKIKERNINMIESLIKEAQEKGHDNNDTLERSLALNKSINYLKLKRSYTLNEEGILINSESVRKVEQTVENTKQIQETTTQVSIVDYNLTDLKIKKEGLE</sequence>
<feature type="signal peptide" evidence="1">
    <location>
        <begin position="1"/>
        <end position="20"/>
    </location>
</feature>
<gene>
    <name evidence="2" type="ORF">MUN88_21355</name>
</gene>
<feature type="chain" id="PRO_5046997251" evidence="1">
    <location>
        <begin position="21"/>
        <end position="270"/>
    </location>
</feature>
<keyword evidence="3" id="KW-1185">Reference proteome</keyword>
<evidence type="ECO:0000313" key="2">
    <source>
        <dbReference type="EMBL" id="UOQ48543.1"/>
    </source>
</evidence>
<protein>
    <submittedName>
        <fullName evidence="2">Uncharacterized protein</fullName>
    </submittedName>
</protein>
<evidence type="ECO:0000313" key="3">
    <source>
        <dbReference type="Proteomes" id="UP000831782"/>
    </source>
</evidence>
<name>A0ABY4EXG9_9BACI</name>
<keyword evidence="1" id="KW-0732">Signal</keyword>
<dbReference type="RefSeq" id="WP_244719217.1">
    <property type="nucleotide sequence ID" value="NZ_CP095072.1"/>
</dbReference>
<evidence type="ECO:0000256" key="1">
    <source>
        <dbReference type="SAM" id="SignalP"/>
    </source>
</evidence>
<accession>A0ABY4EXG9</accession>
<proteinExistence type="predicted"/>
<dbReference type="Proteomes" id="UP000831782">
    <property type="component" value="Chromosome"/>
</dbReference>
<dbReference type="PROSITE" id="PS51257">
    <property type="entry name" value="PROKAR_LIPOPROTEIN"/>
    <property type="match status" value="1"/>
</dbReference>
<organism evidence="2 3">
    <name type="scientific">Gracilibacillus caseinilyticus</name>
    <dbReference type="NCBI Taxonomy" id="2932256"/>
    <lineage>
        <taxon>Bacteria</taxon>
        <taxon>Bacillati</taxon>
        <taxon>Bacillota</taxon>
        <taxon>Bacilli</taxon>
        <taxon>Bacillales</taxon>
        <taxon>Bacillaceae</taxon>
        <taxon>Gracilibacillus</taxon>
    </lineage>
</organism>